<evidence type="ECO:0000313" key="2">
    <source>
        <dbReference type="EMBL" id="BAN64971.1"/>
    </source>
</evidence>
<gene>
    <name evidence="2" type="primary">BBOV_III005630</name>
</gene>
<dbReference type="AlphaFoldDB" id="S6B7D5"/>
<proteinExistence type="evidence at transcript level"/>
<sequence length="297" mass="33116">MEVARRNNGFRKVAKWIVGAAVVAGAASGNVLCDEVSEPKNGEVDEVKSEVNVSDEINTDVKDSKSDDVTVALEDITFDDPKEGYRKTVAAVTEKERLLRAPDAVIFKNVIGKTYTNKEIDDLVDRTGLKGTKGVIQHELGVRRAQLLREMEKFNSVLEVLPKEIAVEAGKYPTYDKLPAALAKEVKWNYFNKRHFGLMEQVPQDLADEMMKCDIYEGFSGKLIDKIRDFLHPFDPSTVIIDKENDGKRFVGGTPAAPPTPGGTKVTKENEEREDNSVNEDKGESPKGKSWWAKLWS</sequence>
<feature type="compositionally biased region" description="Basic and acidic residues" evidence="1">
    <location>
        <begin position="266"/>
        <end position="287"/>
    </location>
</feature>
<reference evidence="2" key="1">
    <citation type="journal article" date="2014" name="BMC Genomics">
        <title>The Babesia bovis gene and promoter model: an update from full-length EST analysis.</title>
        <authorList>
            <person name="Yamagishi J."/>
            <person name="Wakaguri H."/>
            <person name="Yokoyama N."/>
            <person name="Yamashita R."/>
            <person name="Suzuki Y."/>
            <person name="Xuan X."/>
            <person name="Igarashi I."/>
        </authorList>
    </citation>
    <scope>NUCLEOTIDE SEQUENCE</scope>
    <source>
        <strain evidence="2">Texas</strain>
    </source>
</reference>
<name>S6B7D5_BABBO</name>
<evidence type="ECO:0000256" key="1">
    <source>
        <dbReference type="SAM" id="MobiDB-lite"/>
    </source>
</evidence>
<feature type="region of interest" description="Disordered" evidence="1">
    <location>
        <begin position="245"/>
        <end position="297"/>
    </location>
</feature>
<protein>
    <submittedName>
        <fullName evidence="2">Spherical body protein 2 truncated copy 2 (SBP2)</fullName>
    </submittedName>
</protein>
<accession>S6B7D5</accession>
<organism evidence="2">
    <name type="scientific">Babesia bovis</name>
    <dbReference type="NCBI Taxonomy" id="5865"/>
    <lineage>
        <taxon>Eukaryota</taxon>
        <taxon>Sar</taxon>
        <taxon>Alveolata</taxon>
        <taxon>Apicomplexa</taxon>
        <taxon>Aconoidasida</taxon>
        <taxon>Piroplasmida</taxon>
        <taxon>Babesiidae</taxon>
        <taxon>Babesia</taxon>
    </lineage>
</organism>
<dbReference type="EMBL" id="AK441177">
    <property type="protein sequence ID" value="BAN64971.1"/>
    <property type="molecule type" value="mRNA"/>
</dbReference>
<dbReference type="VEuPathDB" id="PiroplasmaDB:BBOV_III005630"/>